<dbReference type="SUPFAM" id="SSF54427">
    <property type="entry name" value="NTF2-like"/>
    <property type="match status" value="1"/>
</dbReference>
<dbReference type="NCBIfam" id="TIGR02246">
    <property type="entry name" value="SgcJ/EcaC family oxidoreductase"/>
    <property type="match status" value="1"/>
</dbReference>
<dbReference type="Gene3D" id="3.10.450.50">
    <property type="match status" value="1"/>
</dbReference>
<keyword evidence="3" id="KW-1185">Reference proteome</keyword>
<dbReference type="Pfam" id="PF13577">
    <property type="entry name" value="SnoaL_4"/>
    <property type="match status" value="1"/>
</dbReference>
<evidence type="ECO:0000313" key="2">
    <source>
        <dbReference type="EMBL" id="QDL10575.1"/>
    </source>
</evidence>
<dbReference type="RefSeq" id="WP_169268571.1">
    <property type="nucleotide sequence ID" value="NZ_CAWOXK010000001.1"/>
</dbReference>
<dbReference type="KEGG" id="bsen:DP114_24130"/>
<dbReference type="AlphaFoldDB" id="A0A856MGS7"/>
<dbReference type="EMBL" id="CP030118">
    <property type="protein sequence ID" value="QDL10575.1"/>
    <property type="molecule type" value="Genomic_DNA"/>
</dbReference>
<evidence type="ECO:0000259" key="1">
    <source>
        <dbReference type="Pfam" id="PF13577"/>
    </source>
</evidence>
<organism evidence="2 3">
    <name type="scientific">Brasilonema sennae CENA114</name>
    <dbReference type="NCBI Taxonomy" id="415709"/>
    <lineage>
        <taxon>Bacteria</taxon>
        <taxon>Bacillati</taxon>
        <taxon>Cyanobacteriota</taxon>
        <taxon>Cyanophyceae</taxon>
        <taxon>Nostocales</taxon>
        <taxon>Scytonemataceae</taxon>
        <taxon>Brasilonema</taxon>
        <taxon>Bromeliae group (in: Brasilonema)</taxon>
    </lineage>
</organism>
<dbReference type="InterPro" id="IPR011944">
    <property type="entry name" value="Steroid_delta5-4_isomerase"/>
</dbReference>
<dbReference type="InterPro" id="IPR037401">
    <property type="entry name" value="SnoaL-like"/>
</dbReference>
<proteinExistence type="predicted"/>
<name>A0A856MGS7_9CYAN</name>
<feature type="domain" description="SnoaL-like" evidence="1">
    <location>
        <begin position="9"/>
        <end position="137"/>
    </location>
</feature>
<gene>
    <name evidence="2" type="ORF">DP114_24130</name>
</gene>
<dbReference type="InterPro" id="IPR032710">
    <property type="entry name" value="NTF2-like_dom_sf"/>
</dbReference>
<evidence type="ECO:0000313" key="3">
    <source>
        <dbReference type="Proteomes" id="UP000503129"/>
    </source>
</evidence>
<protein>
    <recommendedName>
        <fullName evidence="1">SnoaL-like domain-containing protein</fullName>
    </recommendedName>
</protein>
<accession>A0A856MGS7</accession>
<sequence>MNSQTTTPSADDRAAITAVVQSQAEAWNRADAETFAEHYAQDGTFTNIVGIQIYGKAGFVEEHAQIFRTIFAGSHITFTLGRIHFLRPDVAVADIDATLVNVQQVPPSAKLGSDGALHTKLQEVLTKEDGRWWIAAFHNVAVAQIPPR</sequence>
<reference evidence="2 3" key="1">
    <citation type="submission" date="2018-06" db="EMBL/GenBank/DDBJ databases">
        <title>Comparative genomics of Brasilonema spp. strains.</title>
        <authorList>
            <person name="Alvarenga D.O."/>
            <person name="Fiore M.F."/>
            <person name="Varani A.M."/>
        </authorList>
    </citation>
    <scope>NUCLEOTIDE SEQUENCE [LARGE SCALE GENOMIC DNA]</scope>
    <source>
        <strain evidence="2 3">CENA114</strain>
    </source>
</reference>
<dbReference type="Proteomes" id="UP000503129">
    <property type="component" value="Chromosome"/>
</dbReference>